<feature type="transmembrane region" description="Helical" evidence="1">
    <location>
        <begin position="209"/>
        <end position="228"/>
    </location>
</feature>
<reference evidence="2" key="1">
    <citation type="journal article" date="2021" name="PeerJ">
        <title>Extensive microbial diversity within the chicken gut microbiome revealed by metagenomics and culture.</title>
        <authorList>
            <person name="Gilroy R."/>
            <person name="Ravi A."/>
            <person name="Getino M."/>
            <person name="Pursley I."/>
            <person name="Horton D.L."/>
            <person name="Alikhan N.F."/>
            <person name="Baker D."/>
            <person name="Gharbi K."/>
            <person name="Hall N."/>
            <person name="Watson M."/>
            <person name="Adriaenssens E.M."/>
            <person name="Foster-Nyarko E."/>
            <person name="Jarju S."/>
            <person name="Secka A."/>
            <person name="Antonio M."/>
            <person name="Oren A."/>
            <person name="Chaudhuri R.R."/>
            <person name="La Ragione R."/>
            <person name="Hildebrand F."/>
            <person name="Pallen M.J."/>
        </authorList>
    </citation>
    <scope>NUCLEOTIDE SEQUENCE</scope>
    <source>
        <strain evidence="2">5933</strain>
    </source>
</reference>
<feature type="transmembrane region" description="Helical" evidence="1">
    <location>
        <begin position="48"/>
        <end position="68"/>
    </location>
</feature>
<name>A0A9D2Q3T8_9FIRM</name>
<feature type="transmembrane region" description="Helical" evidence="1">
    <location>
        <begin position="156"/>
        <end position="179"/>
    </location>
</feature>
<evidence type="ECO:0000256" key="1">
    <source>
        <dbReference type="SAM" id="Phobius"/>
    </source>
</evidence>
<keyword evidence="1" id="KW-1133">Transmembrane helix</keyword>
<comment type="caution">
    <text evidence="2">The sequence shown here is derived from an EMBL/GenBank/DDBJ whole genome shotgun (WGS) entry which is preliminary data.</text>
</comment>
<dbReference type="AlphaFoldDB" id="A0A9D2Q3T8"/>
<feature type="transmembrane region" description="Helical" evidence="1">
    <location>
        <begin position="12"/>
        <end position="36"/>
    </location>
</feature>
<evidence type="ECO:0000313" key="2">
    <source>
        <dbReference type="EMBL" id="HJC71464.1"/>
    </source>
</evidence>
<organism evidence="2 3">
    <name type="scientific">Candidatus Ruthenibacterium merdavium</name>
    <dbReference type="NCBI Taxonomy" id="2838752"/>
    <lineage>
        <taxon>Bacteria</taxon>
        <taxon>Bacillati</taxon>
        <taxon>Bacillota</taxon>
        <taxon>Clostridia</taxon>
        <taxon>Eubacteriales</taxon>
        <taxon>Oscillospiraceae</taxon>
        <taxon>Ruthenibacterium</taxon>
    </lineage>
</organism>
<dbReference type="Proteomes" id="UP000823918">
    <property type="component" value="Unassembled WGS sequence"/>
</dbReference>
<evidence type="ECO:0000313" key="3">
    <source>
        <dbReference type="Proteomes" id="UP000823918"/>
    </source>
</evidence>
<protein>
    <submittedName>
        <fullName evidence="2">ABC transporter permease</fullName>
    </submittedName>
</protein>
<feature type="transmembrane region" description="Helical" evidence="1">
    <location>
        <begin position="185"/>
        <end position="202"/>
    </location>
</feature>
<proteinExistence type="predicted"/>
<sequence length="288" mass="31096">MKAILQKEWHGYFSTVTGYLFTAFLMLFAGIFFSVLCLTGGLPSFEYVLSNMTFVFVIVTPILTLRGISEERRQKTDRLLYALPIGLTRVVLGKYAALLGVLAVPTVLMGLYPLVLSGFGTVNLGAAYGSLLAFFLLGAALLSIGLYLSCLSDSPVACAAICFAVVLVNYFLSTLALYLPGTAEASLWLFLALCLLFALIVLRMTSAVWPAVVALAVSGGAVLAVWMANSEAFAGAFPALLEKLSLFEAFQSFVGGEMDLAALFFYISVSVVFVVLTVQSMEKRRWSE</sequence>
<feature type="transmembrane region" description="Helical" evidence="1">
    <location>
        <begin position="95"/>
        <end position="115"/>
    </location>
</feature>
<keyword evidence="1" id="KW-0472">Membrane</keyword>
<feature type="transmembrane region" description="Helical" evidence="1">
    <location>
        <begin position="127"/>
        <end position="149"/>
    </location>
</feature>
<gene>
    <name evidence="2" type="ORF">H9698_01545</name>
</gene>
<accession>A0A9D2Q3T8</accession>
<feature type="transmembrane region" description="Helical" evidence="1">
    <location>
        <begin position="260"/>
        <end position="278"/>
    </location>
</feature>
<dbReference type="EMBL" id="DWWA01000008">
    <property type="protein sequence ID" value="HJC71464.1"/>
    <property type="molecule type" value="Genomic_DNA"/>
</dbReference>
<dbReference type="Pfam" id="PF12679">
    <property type="entry name" value="ABC2_membrane_2"/>
    <property type="match status" value="1"/>
</dbReference>
<keyword evidence="1" id="KW-0812">Transmembrane</keyword>
<reference evidence="2" key="2">
    <citation type="submission" date="2021-04" db="EMBL/GenBank/DDBJ databases">
        <authorList>
            <person name="Gilroy R."/>
        </authorList>
    </citation>
    <scope>NUCLEOTIDE SEQUENCE</scope>
    <source>
        <strain evidence="2">5933</strain>
    </source>
</reference>